<accession>A0A0F4R034</accession>
<keyword evidence="2" id="KW-1185">Reference proteome</keyword>
<evidence type="ECO:0000313" key="1">
    <source>
        <dbReference type="EMBL" id="KJZ12187.1"/>
    </source>
</evidence>
<dbReference type="EMBL" id="JXYA01000006">
    <property type="protein sequence ID" value="KJZ12187.1"/>
    <property type="molecule type" value="Genomic_DNA"/>
</dbReference>
<reference evidence="1 2" key="1">
    <citation type="journal article" date="2015" name="BMC Genomics">
        <title>Genome mining reveals unlocked bioactive potential of marine Gram-negative bacteria.</title>
        <authorList>
            <person name="Machado H."/>
            <person name="Sonnenschein E.C."/>
            <person name="Melchiorsen J."/>
            <person name="Gram L."/>
        </authorList>
    </citation>
    <scope>NUCLEOTIDE SEQUENCE [LARGE SCALE GENOMIC DNA]</scope>
    <source>
        <strain evidence="1 2">S2471</strain>
    </source>
</reference>
<dbReference type="PATRIC" id="fig|43658.5.peg.792"/>
<dbReference type="SUPFAM" id="SSF52540">
    <property type="entry name" value="P-loop containing nucleoside triphosphate hydrolases"/>
    <property type="match status" value="1"/>
</dbReference>
<protein>
    <recommendedName>
        <fullName evidence="3">ATP-binding protein</fullName>
    </recommendedName>
</protein>
<dbReference type="AlphaFoldDB" id="A0A0F4R034"/>
<evidence type="ECO:0000313" key="2">
    <source>
        <dbReference type="Proteomes" id="UP000033452"/>
    </source>
</evidence>
<evidence type="ECO:0008006" key="3">
    <source>
        <dbReference type="Google" id="ProtNLM"/>
    </source>
</evidence>
<dbReference type="PANTHER" id="PTHR34301:SF8">
    <property type="entry name" value="ATPASE DOMAIN-CONTAINING PROTEIN"/>
    <property type="match status" value="1"/>
</dbReference>
<dbReference type="Proteomes" id="UP000033452">
    <property type="component" value="Unassembled WGS sequence"/>
</dbReference>
<dbReference type="PANTHER" id="PTHR34301">
    <property type="entry name" value="DNA-BINDING PROTEIN-RELATED"/>
    <property type="match status" value="1"/>
</dbReference>
<dbReference type="OrthoDB" id="7827977at2"/>
<sequence>MAGQVVRGDKYFPRETDQNKLLRRLRDGSHLLVLAPRRVGKTSMLFYLQDNPPDGYVFLYNIVQSCATEHEYYKQIIDNLFRSEFTDQLSSLFKWGKDQIDKFRSSITGVSVGATGIEFDHQDRQLTHRDLSAALNALTLDKKLVLIIDEFPDVVEKIYNQQDHKSAESFLSGCRELWSEQRLNQHVQFVLTGSIGLDTLVSKMALSDLINVLIPVSIAPLSQAQGREFINTLNHRELEPIQIDATAQDYLLDKVGWLMPYYIEILWMQLVDVYFDEGLDSVSPANIDAAYNKLFSIQYQSHFNHWAERLNRFADSEKALASDVLTAMCEHAQLPGSHLFNLSQASQYQQTNCQYVIDCLIHDGYIFINQAQCYQFTSPMLKEWWGRYATRRL</sequence>
<organism evidence="1 2">
    <name type="scientific">Pseudoalteromonas rubra</name>
    <dbReference type="NCBI Taxonomy" id="43658"/>
    <lineage>
        <taxon>Bacteria</taxon>
        <taxon>Pseudomonadati</taxon>
        <taxon>Pseudomonadota</taxon>
        <taxon>Gammaproteobacteria</taxon>
        <taxon>Alteromonadales</taxon>
        <taxon>Pseudoalteromonadaceae</taxon>
        <taxon>Pseudoalteromonas</taxon>
    </lineage>
</organism>
<name>A0A0F4R034_9GAMM</name>
<dbReference type="RefSeq" id="WP_046003624.1">
    <property type="nucleotide sequence ID" value="NZ_JXYA01000006.1"/>
</dbReference>
<gene>
    <name evidence="1" type="ORF">TW77_03780</name>
</gene>
<dbReference type="Gene3D" id="3.40.50.300">
    <property type="entry name" value="P-loop containing nucleotide triphosphate hydrolases"/>
    <property type="match status" value="1"/>
</dbReference>
<proteinExistence type="predicted"/>
<comment type="caution">
    <text evidence="1">The sequence shown here is derived from an EMBL/GenBank/DDBJ whole genome shotgun (WGS) entry which is preliminary data.</text>
</comment>
<dbReference type="InterPro" id="IPR027417">
    <property type="entry name" value="P-loop_NTPase"/>
</dbReference>